<sequence>MQIPFLLSTASLLTRAVAGSCAPTFEGRIPPNATSALFSSAESPFNPKYVLGKNISWDQVISFPDVQPSILDAVAQTKPIEIKITDASIFSSSSEGPETALRRAELLVNNRPSTVSGTKTWFLSLRTSPARPLNYTHEYLLAFHEAADYQADFWSLKTGVPMTGSYGEIIGFRNASVEGGVQNWMGEGRVLYLQGYKWASPVQTFFLTPFYPDTWHNFGIYLDFNSNHLQVLYSTDNNPLHLVTPLLPNNLSGKAPTTLGETHFGIQKKPVGANLTNFLYEGEQELGVREGLLMGGISQIEGFPMGCNFSFVQIRSKAID</sequence>
<gene>
    <name evidence="1" type="ORF">BDR25DRAFT_294403</name>
</gene>
<evidence type="ECO:0000313" key="1">
    <source>
        <dbReference type="EMBL" id="KAF2465862.1"/>
    </source>
</evidence>
<proteinExistence type="predicted"/>
<evidence type="ECO:0000313" key="2">
    <source>
        <dbReference type="Proteomes" id="UP000799755"/>
    </source>
</evidence>
<dbReference type="EMBL" id="MU003527">
    <property type="protein sequence ID" value="KAF2465862.1"/>
    <property type="molecule type" value="Genomic_DNA"/>
</dbReference>
<reference evidence="1" key="1">
    <citation type="journal article" date="2020" name="Stud. Mycol.">
        <title>101 Dothideomycetes genomes: a test case for predicting lifestyles and emergence of pathogens.</title>
        <authorList>
            <person name="Haridas S."/>
            <person name="Albert R."/>
            <person name="Binder M."/>
            <person name="Bloem J."/>
            <person name="Labutti K."/>
            <person name="Salamov A."/>
            <person name="Andreopoulos B."/>
            <person name="Baker S."/>
            <person name="Barry K."/>
            <person name="Bills G."/>
            <person name="Bluhm B."/>
            <person name="Cannon C."/>
            <person name="Castanera R."/>
            <person name="Culley D."/>
            <person name="Daum C."/>
            <person name="Ezra D."/>
            <person name="Gonzalez J."/>
            <person name="Henrissat B."/>
            <person name="Kuo A."/>
            <person name="Liang C."/>
            <person name="Lipzen A."/>
            <person name="Lutzoni F."/>
            <person name="Magnuson J."/>
            <person name="Mondo S."/>
            <person name="Nolan M."/>
            <person name="Ohm R."/>
            <person name="Pangilinan J."/>
            <person name="Park H.-J."/>
            <person name="Ramirez L."/>
            <person name="Alfaro M."/>
            <person name="Sun H."/>
            <person name="Tritt A."/>
            <person name="Yoshinaga Y."/>
            <person name="Zwiers L.-H."/>
            <person name="Turgeon B."/>
            <person name="Goodwin S."/>
            <person name="Spatafora J."/>
            <person name="Crous P."/>
            <person name="Grigoriev I."/>
        </authorList>
    </citation>
    <scope>NUCLEOTIDE SEQUENCE</scope>
    <source>
        <strain evidence="1">ATCC 200398</strain>
    </source>
</reference>
<keyword evidence="2" id="KW-1185">Reference proteome</keyword>
<name>A0ACB6QIB8_9PLEO</name>
<protein>
    <submittedName>
        <fullName evidence="1">Uncharacterized protein</fullName>
    </submittedName>
</protein>
<comment type="caution">
    <text evidence="1">The sequence shown here is derived from an EMBL/GenBank/DDBJ whole genome shotgun (WGS) entry which is preliminary data.</text>
</comment>
<accession>A0ACB6QIB8</accession>
<organism evidence="1 2">
    <name type="scientific">Lindgomyces ingoldianus</name>
    <dbReference type="NCBI Taxonomy" id="673940"/>
    <lineage>
        <taxon>Eukaryota</taxon>
        <taxon>Fungi</taxon>
        <taxon>Dikarya</taxon>
        <taxon>Ascomycota</taxon>
        <taxon>Pezizomycotina</taxon>
        <taxon>Dothideomycetes</taxon>
        <taxon>Pleosporomycetidae</taxon>
        <taxon>Pleosporales</taxon>
        <taxon>Lindgomycetaceae</taxon>
        <taxon>Lindgomyces</taxon>
    </lineage>
</organism>
<dbReference type="Proteomes" id="UP000799755">
    <property type="component" value="Unassembled WGS sequence"/>
</dbReference>